<dbReference type="InterPro" id="IPR036388">
    <property type="entry name" value="WH-like_DNA-bd_sf"/>
</dbReference>
<dbReference type="Pfam" id="PF03551">
    <property type="entry name" value="PadR"/>
    <property type="match status" value="1"/>
</dbReference>
<dbReference type="PANTHER" id="PTHR33169:SF14">
    <property type="entry name" value="TRANSCRIPTIONAL REGULATOR RV3488"/>
    <property type="match status" value="1"/>
</dbReference>
<dbReference type="EMBL" id="JAFREL020000003">
    <property type="protein sequence ID" value="MEO1771858.1"/>
    <property type="molecule type" value="Genomic_DNA"/>
</dbReference>
<sequence>MIQNNNMRLTIVCDVQYNDYEEVMSMPEKDLVQSYITEMKRGSLVLAVLGSLKSPYYGYALLQELQDKGIEIEANTLYPLLRRLEKQGLLTSDWDTTESRPRKYYTLNQEGVKISRELLKEWKRMQESIAQIYLGE</sequence>
<evidence type="ECO:0000313" key="3">
    <source>
        <dbReference type="Proteomes" id="UP000664357"/>
    </source>
</evidence>
<evidence type="ECO:0000259" key="1">
    <source>
        <dbReference type="Pfam" id="PF03551"/>
    </source>
</evidence>
<keyword evidence="3" id="KW-1185">Reference proteome</keyword>
<dbReference type="Gene3D" id="1.10.10.10">
    <property type="entry name" value="Winged helix-like DNA-binding domain superfamily/Winged helix DNA-binding domain"/>
    <property type="match status" value="1"/>
</dbReference>
<gene>
    <name evidence="2" type="ORF">JZO67_003840</name>
</gene>
<dbReference type="InterPro" id="IPR036390">
    <property type="entry name" value="WH_DNA-bd_sf"/>
</dbReference>
<protein>
    <recommendedName>
        <fullName evidence="1">Transcription regulator PadR N-terminal domain-containing protein</fullName>
    </recommendedName>
</protein>
<accession>A0ABV0EWB1</accession>
<feature type="domain" description="Transcription regulator PadR N-terminal" evidence="1">
    <location>
        <begin position="45"/>
        <end position="112"/>
    </location>
</feature>
<dbReference type="InterPro" id="IPR005149">
    <property type="entry name" value="Tscrpt_reg_PadR_N"/>
</dbReference>
<reference evidence="2 3" key="2">
    <citation type="submission" date="2024-02" db="EMBL/GenBank/DDBJ databases">
        <title>The Genome Sequence of Enterococcus sp. DIV0159.</title>
        <authorList>
            <person name="Earl A."/>
            <person name="Manson A."/>
            <person name="Gilmore M."/>
            <person name="Sanders J."/>
            <person name="Shea T."/>
            <person name="Howe W."/>
            <person name="Livny J."/>
            <person name="Cuomo C."/>
            <person name="Neafsey D."/>
            <person name="Birren B."/>
        </authorList>
    </citation>
    <scope>NUCLEOTIDE SEQUENCE [LARGE SCALE GENOMIC DNA]</scope>
    <source>
        <strain evidence="2 3">665A</strain>
    </source>
</reference>
<dbReference type="Proteomes" id="UP000664357">
    <property type="component" value="Unassembled WGS sequence"/>
</dbReference>
<organism evidence="2 3">
    <name type="scientific">Candidatus Enterococcus ferrettii</name>
    <dbReference type="NCBI Taxonomy" id="2815324"/>
    <lineage>
        <taxon>Bacteria</taxon>
        <taxon>Bacillati</taxon>
        <taxon>Bacillota</taxon>
        <taxon>Bacilli</taxon>
        <taxon>Lactobacillales</taxon>
        <taxon>Enterococcaceae</taxon>
        <taxon>Enterococcus</taxon>
    </lineage>
</organism>
<dbReference type="SUPFAM" id="SSF46785">
    <property type="entry name" value="Winged helix' DNA-binding domain"/>
    <property type="match status" value="1"/>
</dbReference>
<proteinExistence type="predicted"/>
<dbReference type="PANTHER" id="PTHR33169">
    <property type="entry name" value="PADR-FAMILY TRANSCRIPTIONAL REGULATOR"/>
    <property type="match status" value="1"/>
</dbReference>
<comment type="caution">
    <text evidence="2">The sequence shown here is derived from an EMBL/GenBank/DDBJ whole genome shotgun (WGS) entry which is preliminary data.</text>
</comment>
<reference evidence="2 3" key="1">
    <citation type="submission" date="2021-03" db="EMBL/GenBank/DDBJ databases">
        <authorList>
            <person name="Gilmore M.S."/>
            <person name="Schwartzman J."/>
            <person name="Van Tyne D."/>
            <person name="Martin M."/>
            <person name="Earl A.M."/>
            <person name="Manson A.L."/>
            <person name="Straub T."/>
            <person name="Salamzade R."/>
            <person name="Saavedra J."/>
            <person name="Lebreton F."/>
            <person name="Prichula J."/>
            <person name="Schaufler K."/>
            <person name="Gaca A."/>
            <person name="Sgardioli B."/>
            <person name="Wagenaar J."/>
            <person name="Strong T."/>
        </authorList>
    </citation>
    <scope>NUCLEOTIDE SEQUENCE [LARGE SCALE GENOMIC DNA]</scope>
    <source>
        <strain evidence="2 3">665A</strain>
    </source>
</reference>
<evidence type="ECO:0000313" key="2">
    <source>
        <dbReference type="EMBL" id="MEO1771858.1"/>
    </source>
</evidence>
<name>A0ABV0EWB1_9ENTE</name>
<dbReference type="InterPro" id="IPR052509">
    <property type="entry name" value="Metal_resp_DNA-bind_regulator"/>
</dbReference>